<evidence type="ECO:0000256" key="8">
    <source>
        <dbReference type="SAM" id="MobiDB-lite"/>
    </source>
</evidence>
<dbReference type="Pfam" id="PF00127">
    <property type="entry name" value="Copper-bind"/>
    <property type="match status" value="1"/>
</dbReference>
<proteinExistence type="predicted"/>
<evidence type="ECO:0000256" key="7">
    <source>
        <dbReference type="ARBA" id="ARBA00023008"/>
    </source>
</evidence>
<accession>A0A0F9MY41</accession>
<name>A0A0F9MY41_9ZZZZ</name>
<dbReference type="InterPro" id="IPR028871">
    <property type="entry name" value="BlueCu_1_BS"/>
</dbReference>
<dbReference type="GO" id="GO:0042597">
    <property type="term" value="C:periplasmic space"/>
    <property type="evidence" value="ECO:0007669"/>
    <property type="project" value="UniProtKB-SubCell"/>
</dbReference>
<evidence type="ECO:0000313" key="10">
    <source>
        <dbReference type="EMBL" id="KKM74192.1"/>
    </source>
</evidence>
<feature type="region of interest" description="Disordered" evidence="8">
    <location>
        <begin position="111"/>
        <end position="140"/>
    </location>
</feature>
<dbReference type="GO" id="GO:0005507">
    <property type="term" value="F:copper ion binding"/>
    <property type="evidence" value="ECO:0007669"/>
    <property type="project" value="InterPro"/>
</dbReference>
<dbReference type="InterPro" id="IPR008972">
    <property type="entry name" value="Cupredoxin"/>
</dbReference>
<evidence type="ECO:0000256" key="2">
    <source>
        <dbReference type="ARBA" id="ARBA00004418"/>
    </source>
</evidence>
<evidence type="ECO:0000256" key="4">
    <source>
        <dbReference type="ARBA" id="ARBA00022723"/>
    </source>
</evidence>
<gene>
    <name evidence="10" type="ORF">LCGC14_1402800</name>
</gene>
<organism evidence="10">
    <name type="scientific">marine sediment metagenome</name>
    <dbReference type="NCBI Taxonomy" id="412755"/>
    <lineage>
        <taxon>unclassified sequences</taxon>
        <taxon>metagenomes</taxon>
        <taxon>ecological metagenomes</taxon>
    </lineage>
</organism>
<keyword evidence="7" id="KW-0186">Copper</keyword>
<evidence type="ECO:0000259" key="9">
    <source>
        <dbReference type="Pfam" id="PF00127"/>
    </source>
</evidence>
<comment type="cofactor">
    <cofactor evidence="1">
        <name>Cu cation</name>
        <dbReference type="ChEBI" id="CHEBI:23378"/>
    </cofactor>
</comment>
<dbReference type="EMBL" id="LAZR01009179">
    <property type="protein sequence ID" value="KKM74192.1"/>
    <property type="molecule type" value="Genomic_DNA"/>
</dbReference>
<dbReference type="SUPFAM" id="SSF49503">
    <property type="entry name" value="Cupredoxins"/>
    <property type="match status" value="1"/>
</dbReference>
<dbReference type="Gene3D" id="2.60.40.420">
    <property type="entry name" value="Cupredoxins - blue copper proteins"/>
    <property type="match status" value="1"/>
</dbReference>
<comment type="caution">
    <text evidence="10">The sequence shown here is derived from an EMBL/GenBank/DDBJ whole genome shotgun (WGS) entry which is preliminary data.</text>
</comment>
<dbReference type="PRINTS" id="PR00155">
    <property type="entry name" value="AMICYANIN"/>
</dbReference>
<comment type="subcellular location">
    <subcellularLocation>
        <location evidence="2">Periplasm</location>
    </subcellularLocation>
</comment>
<dbReference type="GO" id="GO:0009055">
    <property type="term" value="F:electron transfer activity"/>
    <property type="evidence" value="ECO:0007669"/>
    <property type="project" value="InterPro"/>
</dbReference>
<dbReference type="InterPro" id="IPR002386">
    <property type="entry name" value="Amicyanin/Pseudoazurin"/>
</dbReference>
<keyword evidence="3" id="KW-0813">Transport</keyword>
<feature type="domain" description="Blue (type 1) copper" evidence="9">
    <location>
        <begin position="147"/>
        <end position="227"/>
    </location>
</feature>
<evidence type="ECO:0000256" key="3">
    <source>
        <dbReference type="ARBA" id="ARBA00022448"/>
    </source>
</evidence>
<evidence type="ECO:0000256" key="5">
    <source>
        <dbReference type="ARBA" id="ARBA00022764"/>
    </source>
</evidence>
<evidence type="ECO:0000256" key="6">
    <source>
        <dbReference type="ARBA" id="ARBA00022982"/>
    </source>
</evidence>
<reference evidence="10" key="1">
    <citation type="journal article" date="2015" name="Nature">
        <title>Complex archaea that bridge the gap between prokaryotes and eukaryotes.</title>
        <authorList>
            <person name="Spang A."/>
            <person name="Saw J.H."/>
            <person name="Jorgensen S.L."/>
            <person name="Zaremba-Niedzwiedzka K."/>
            <person name="Martijn J."/>
            <person name="Lind A.E."/>
            <person name="van Eijk R."/>
            <person name="Schleper C."/>
            <person name="Guy L."/>
            <person name="Ettema T.J."/>
        </authorList>
    </citation>
    <scope>NUCLEOTIDE SEQUENCE</scope>
</reference>
<keyword evidence="6" id="KW-0249">Electron transport</keyword>
<keyword evidence="4" id="KW-0479">Metal-binding</keyword>
<protein>
    <recommendedName>
        <fullName evidence="9">Blue (type 1) copper domain-containing protein</fullName>
    </recommendedName>
</protein>
<keyword evidence="5" id="KW-0574">Periplasm</keyword>
<dbReference type="PROSITE" id="PS00196">
    <property type="entry name" value="COPPER_BLUE"/>
    <property type="match status" value="1"/>
</dbReference>
<dbReference type="InterPro" id="IPR000923">
    <property type="entry name" value="BlueCu_1"/>
</dbReference>
<feature type="compositionally biased region" description="Low complexity" evidence="8">
    <location>
        <begin position="118"/>
        <end position="140"/>
    </location>
</feature>
<evidence type="ECO:0000256" key="1">
    <source>
        <dbReference type="ARBA" id="ARBA00001935"/>
    </source>
</evidence>
<sequence length="259" mass="26908">MSKKSFIISVIIALIAVFVVAAVSTVFVDDSAHRYGTAPSPTESAKDDSVIASVDVKDESTEAIAQNDVGGVNETVTEHMEDASDAVPETVIDEGIADEAVTSDAQRAVVTAEGLQDSASSEPVAEAPSASETSSQTPAAAAKTVIVTAEGLKYAPMVVEIQPGDQVAWENMPTHDTQSLEGLIPEGAEAWHSTLGENYERTFTVEGIYIYKCTPHFGSGMGGAIIVGKPTNLDAIKAADVKGAAKRLVKKAIAAAEAM</sequence>
<dbReference type="AlphaFoldDB" id="A0A0F9MY41"/>